<gene>
    <name evidence="5" type="ORF">A2Z62_00085</name>
</gene>
<dbReference type="GO" id="GO:0016787">
    <property type="term" value="F:hydrolase activity"/>
    <property type="evidence" value="ECO:0007669"/>
    <property type="project" value="UniProtKB-KW"/>
</dbReference>
<proteinExistence type="inferred from homology"/>
<dbReference type="InterPro" id="IPR037038">
    <property type="entry name" value="HepT-like_sf"/>
</dbReference>
<dbReference type="PANTHER" id="PTHR33397">
    <property type="entry name" value="UPF0331 PROTEIN YUTE"/>
    <property type="match status" value="1"/>
</dbReference>
<keyword evidence="2" id="KW-0540">Nuclease</keyword>
<dbReference type="EMBL" id="MHTA01000020">
    <property type="protein sequence ID" value="OHA54127.1"/>
    <property type="molecule type" value="Genomic_DNA"/>
</dbReference>
<reference evidence="5 6" key="1">
    <citation type="journal article" date="2016" name="Nat. Commun.">
        <title>Thousands of microbial genomes shed light on interconnected biogeochemical processes in an aquifer system.</title>
        <authorList>
            <person name="Anantharaman K."/>
            <person name="Brown C.T."/>
            <person name="Hug L.A."/>
            <person name="Sharon I."/>
            <person name="Castelle C.J."/>
            <person name="Probst A.J."/>
            <person name="Thomas B.C."/>
            <person name="Singh A."/>
            <person name="Wilkins M.J."/>
            <person name="Karaoz U."/>
            <person name="Brodie E.L."/>
            <person name="Williams K.H."/>
            <person name="Hubbard S.S."/>
            <person name="Banfield J.F."/>
        </authorList>
    </citation>
    <scope>NUCLEOTIDE SEQUENCE [LARGE SCALE GENOMIC DNA]</scope>
</reference>
<dbReference type="PANTHER" id="PTHR33397:SF5">
    <property type="entry name" value="RNASE YUTE-RELATED"/>
    <property type="match status" value="1"/>
</dbReference>
<evidence type="ECO:0000256" key="4">
    <source>
        <dbReference type="ARBA" id="ARBA00024207"/>
    </source>
</evidence>
<dbReference type="NCBIfam" id="NF047751">
    <property type="entry name" value="HepT_toxin"/>
    <property type="match status" value="1"/>
</dbReference>
<name>A0A1G2Q0M6_9BACT</name>
<dbReference type="InterPro" id="IPR052379">
    <property type="entry name" value="Type_VII_TA_RNase"/>
</dbReference>
<dbReference type="GO" id="GO:0110001">
    <property type="term" value="C:toxin-antitoxin complex"/>
    <property type="evidence" value="ECO:0007669"/>
    <property type="project" value="InterPro"/>
</dbReference>
<keyword evidence="3" id="KW-0378">Hydrolase</keyword>
<comment type="caution">
    <text evidence="5">The sequence shown here is derived from an EMBL/GenBank/DDBJ whole genome shotgun (WGS) entry which is preliminary data.</text>
</comment>
<keyword evidence="1" id="KW-1277">Toxin-antitoxin system</keyword>
<evidence type="ECO:0000256" key="1">
    <source>
        <dbReference type="ARBA" id="ARBA00022649"/>
    </source>
</evidence>
<evidence type="ECO:0000313" key="6">
    <source>
        <dbReference type="Proteomes" id="UP000177649"/>
    </source>
</evidence>
<evidence type="ECO:0008006" key="7">
    <source>
        <dbReference type="Google" id="ProtNLM"/>
    </source>
</evidence>
<dbReference type="Pfam" id="PF01934">
    <property type="entry name" value="HepT-like"/>
    <property type="match status" value="1"/>
</dbReference>
<evidence type="ECO:0000256" key="3">
    <source>
        <dbReference type="ARBA" id="ARBA00022801"/>
    </source>
</evidence>
<dbReference type="AlphaFoldDB" id="A0A1G2Q0M6"/>
<dbReference type="Proteomes" id="UP000177649">
    <property type="component" value="Unassembled WGS sequence"/>
</dbReference>
<dbReference type="InterPro" id="IPR008201">
    <property type="entry name" value="HepT-like"/>
</dbReference>
<dbReference type="Gene3D" id="1.20.120.580">
    <property type="entry name" value="bsu32300-like"/>
    <property type="match status" value="1"/>
</dbReference>
<evidence type="ECO:0000256" key="2">
    <source>
        <dbReference type="ARBA" id="ARBA00022722"/>
    </source>
</evidence>
<accession>A0A1G2Q0M6</accession>
<evidence type="ECO:0000313" key="5">
    <source>
        <dbReference type="EMBL" id="OHA54127.1"/>
    </source>
</evidence>
<protein>
    <recommendedName>
        <fullName evidence="7">DUF86 domain-containing protein</fullName>
    </recommendedName>
</protein>
<comment type="similarity">
    <text evidence="4">Belongs to the HepT RNase toxin family.</text>
</comment>
<organism evidence="5 6">
    <name type="scientific">Candidatus Terrybacteria bacterium RIFCSPLOWO2_02_42_20</name>
    <dbReference type="NCBI Taxonomy" id="1802370"/>
    <lineage>
        <taxon>Bacteria</taxon>
        <taxon>Candidatus Terryibacteriota</taxon>
    </lineage>
</organism>
<dbReference type="GO" id="GO:0004540">
    <property type="term" value="F:RNA nuclease activity"/>
    <property type="evidence" value="ECO:0007669"/>
    <property type="project" value="InterPro"/>
</dbReference>
<sequence length="143" mass="17073">MSKEAYNKIISKLQKLDEYIKYLKEVQKINKNQFVEDYHFFGLAERYLQLSIEILLDVGKLLIVIKGLKRPEENQEIFSALCDEKIISEKLADNLMGIANFRNILVHDYEKIDREIVYEKLRDNLEDFENFRKEIVGYVNKHI</sequence>
<dbReference type="STRING" id="1802370.A2Z62_00085"/>